<feature type="transmembrane region" description="Helical" evidence="1">
    <location>
        <begin position="74"/>
        <end position="91"/>
    </location>
</feature>
<organism evidence="2 3">
    <name type="scientific">Polarella glacialis</name>
    <name type="common">Dinoflagellate</name>
    <dbReference type="NCBI Taxonomy" id="89957"/>
    <lineage>
        <taxon>Eukaryota</taxon>
        <taxon>Sar</taxon>
        <taxon>Alveolata</taxon>
        <taxon>Dinophyceae</taxon>
        <taxon>Suessiales</taxon>
        <taxon>Suessiaceae</taxon>
        <taxon>Polarella</taxon>
    </lineage>
</organism>
<accession>A0A813JMB2</accession>
<keyword evidence="1" id="KW-0472">Membrane</keyword>
<keyword evidence="1" id="KW-0812">Transmembrane</keyword>
<protein>
    <submittedName>
        <fullName evidence="2">Uncharacterized protein</fullName>
    </submittedName>
</protein>
<feature type="transmembrane region" description="Helical" evidence="1">
    <location>
        <begin position="221"/>
        <end position="242"/>
    </location>
</feature>
<sequence length="392" mass="44176">MAAPMFNATNATSGPSIGAVLPQLGCTASLPEDWEKTLTLTLGVLVIVLVLYDYMQLRHRFYYLFNLRIRSGDLLLIPGWYALFNILMIYAKPTSFPYKMLLGDMQAVLRAWYLYLSMSHNFECFNSVNGGFRNTAEAVEIVGEMLEQLNLPPQKVIAPFLVPWWGCRYIQPNKAFLNSCVRRMQLSILVTFLILIFRQVIHDHGHLYPKKGETQWEAANIWLAILNLLIVGLAISAQNPLVKLIDPVILPGGRTVVTMRKIQFFFLFSIIGTIQGIISLITSLGMQPACYWWVYHQNVFVAFELCIVACLGHKAWCPPYEWGAGLAPIPVLQKLIDMANSKTGHFPSLEIPSTTLSPEQIAEVLSGKRKIEEVRAEFIGDAKSWPEPNLDA</sequence>
<comment type="caution">
    <text evidence="2">The sequence shown here is derived from an EMBL/GenBank/DDBJ whole genome shotgun (WGS) entry which is preliminary data.</text>
</comment>
<keyword evidence="1" id="KW-1133">Transmembrane helix</keyword>
<reference evidence="2" key="1">
    <citation type="submission" date="2021-02" db="EMBL/GenBank/DDBJ databases">
        <authorList>
            <person name="Dougan E. K."/>
            <person name="Rhodes N."/>
            <person name="Thang M."/>
            <person name="Chan C."/>
        </authorList>
    </citation>
    <scope>NUCLEOTIDE SEQUENCE</scope>
</reference>
<feature type="transmembrane region" description="Helical" evidence="1">
    <location>
        <begin position="184"/>
        <end position="201"/>
    </location>
</feature>
<dbReference type="EMBL" id="CAJNNW010025900">
    <property type="protein sequence ID" value="CAE8680856.1"/>
    <property type="molecule type" value="Genomic_DNA"/>
</dbReference>
<dbReference type="AlphaFoldDB" id="A0A813JMB2"/>
<proteinExistence type="predicted"/>
<evidence type="ECO:0000313" key="3">
    <source>
        <dbReference type="Proteomes" id="UP000626109"/>
    </source>
</evidence>
<evidence type="ECO:0000313" key="2">
    <source>
        <dbReference type="EMBL" id="CAE8680856.1"/>
    </source>
</evidence>
<feature type="transmembrane region" description="Helical" evidence="1">
    <location>
        <begin position="37"/>
        <end position="54"/>
    </location>
</feature>
<dbReference type="Proteomes" id="UP000626109">
    <property type="component" value="Unassembled WGS sequence"/>
</dbReference>
<feature type="transmembrane region" description="Helical" evidence="1">
    <location>
        <begin position="262"/>
        <end position="286"/>
    </location>
</feature>
<evidence type="ECO:0000256" key="1">
    <source>
        <dbReference type="SAM" id="Phobius"/>
    </source>
</evidence>
<gene>
    <name evidence="2" type="ORF">PGLA2088_LOCUS22164</name>
</gene>
<name>A0A813JMB2_POLGL</name>